<dbReference type="PANTHER" id="PTHR11731">
    <property type="entry name" value="PROTEASE FAMILY S9B,C DIPEPTIDYL-PEPTIDASE IV-RELATED"/>
    <property type="match status" value="1"/>
</dbReference>
<feature type="domain" description="Peptidase S9 prolyl oligopeptidase catalytic" evidence="1">
    <location>
        <begin position="559"/>
        <end position="754"/>
    </location>
</feature>
<dbReference type="InterPro" id="IPR002469">
    <property type="entry name" value="Peptidase_S9B_N"/>
</dbReference>
<accession>A0A0L0EM16</accession>
<evidence type="ECO:0008006" key="5">
    <source>
        <dbReference type="Google" id="ProtNLM"/>
    </source>
</evidence>
<comment type="caution">
    <text evidence="3">The sequence shown here is derived from an EMBL/GenBank/DDBJ whole genome shotgun (WGS) entry which is preliminary data.</text>
</comment>
<dbReference type="PANTHER" id="PTHR11731:SF118">
    <property type="entry name" value="BLR1971 PROTEIN"/>
    <property type="match status" value="1"/>
</dbReference>
<feature type="domain" description="Dipeptidylpeptidase IV N-terminal" evidence="2">
    <location>
        <begin position="160"/>
        <end position="473"/>
    </location>
</feature>
<dbReference type="Pfam" id="PF00326">
    <property type="entry name" value="Peptidase_S9"/>
    <property type="match status" value="1"/>
</dbReference>
<dbReference type="Gene3D" id="2.140.10.30">
    <property type="entry name" value="Dipeptidylpeptidase IV, N-terminal domain"/>
    <property type="match status" value="1"/>
</dbReference>
<dbReference type="EMBL" id="LFZX01000275">
    <property type="protein sequence ID" value="KNC65507.1"/>
    <property type="molecule type" value="Genomic_DNA"/>
</dbReference>
<reference evidence="4" key="1">
    <citation type="submission" date="2015-07" db="EMBL/GenBank/DDBJ databases">
        <title>Draft genome sequence of a Pseudoalteromonas rubra strain, OCN096, isolated from Kaneohe Bay, Oahu, Hawaii.</title>
        <authorList>
            <person name="Beurmann S."/>
            <person name="Ushijima B."/>
            <person name="Belcaid M."/>
            <person name="Callahan S.M."/>
            <person name="Aeby G.S."/>
        </authorList>
    </citation>
    <scope>NUCLEOTIDE SEQUENCE [LARGE SCALE GENOMIC DNA]</scope>
    <source>
        <strain evidence="4">OCN096</strain>
    </source>
</reference>
<gene>
    <name evidence="3" type="ORF">AC626_22695</name>
</gene>
<proteinExistence type="predicted"/>
<dbReference type="PATRIC" id="fig|43658.6.peg.2544"/>
<dbReference type="GO" id="GO:0006508">
    <property type="term" value="P:proteolysis"/>
    <property type="evidence" value="ECO:0007669"/>
    <property type="project" value="InterPro"/>
</dbReference>
<evidence type="ECO:0000313" key="3">
    <source>
        <dbReference type="EMBL" id="KNC65507.1"/>
    </source>
</evidence>
<evidence type="ECO:0000259" key="2">
    <source>
        <dbReference type="Pfam" id="PF00930"/>
    </source>
</evidence>
<dbReference type="InterPro" id="IPR050278">
    <property type="entry name" value="Serine_Prot_S9B/DPPIV"/>
</dbReference>
<evidence type="ECO:0000259" key="1">
    <source>
        <dbReference type="Pfam" id="PF00326"/>
    </source>
</evidence>
<dbReference type="PROSITE" id="PS51257">
    <property type="entry name" value="PROKAR_LIPOPROTEIN"/>
    <property type="match status" value="1"/>
</dbReference>
<dbReference type="OrthoDB" id="9812921at2"/>
<dbReference type="GO" id="GO:0008236">
    <property type="term" value="F:serine-type peptidase activity"/>
    <property type="evidence" value="ECO:0007669"/>
    <property type="project" value="InterPro"/>
</dbReference>
<dbReference type="InterPro" id="IPR029058">
    <property type="entry name" value="AB_hydrolase_fold"/>
</dbReference>
<sequence length="761" mass="86751">MLQRTLALLVSSSLILTACQSLPVGKSQAEQPRDSQKLYLRAEQFLPQNLAPLVKNDKLTANWLDEGSRFWFVQQHGHGHRFVLVDPSKNTQSAAFDHQKIANVLRAEGLTEVSAARLPFKQITLSGSRLAFTIEQTQWSCTLPAYTCDHQVHAQADEPQQGASDDGQWQVVVENHNLILVNKHSGERTVLTRDGTEKRPYAATHPNPARSFKAGTDYQREGVSLTWSKDSRYLITYQLDRSGTDLYTLVQSDHEASLRPKAVRYYYPSAGQETLPQANLVLVDIDKKKAIKLDAPPVMQTYYGSALWGWWQDNGRYVYHDRRRGNRQYFMREVDPHTAQVRALVEERDDKYIDPWVQTYWALPELDAFIWSSQRSGYQHLYLYQASNGALLNPITQGEMTIRVIRGVDTERKQLYFEASGREPDRDPYFRHLYRINLDGSDLTLLTPEAAEHDTRLSPDFNYVIDTYSTASLAPVTVLRDSRTGKVVREIQRADISALQATGWRPPQSFEVLAADGKTSLYGLMYLPSHFDPNKRYPVIDDIYTGPHNFFTPKSFNTYSRQANALAELGFVVIKMDGRGTNKRGRAFHEYSFKNLGGGVDDHVAAIRQLAQRHAFMDSDRVGIFGFSAGGYDTAHALFKYPDFFKVGVAASGNHDFRVDKAGWNEIWMGYPVTPEWDEQSNLTWAKHLQGKLLLAHGELDTNVHPAATMQLVSALIKADKQFDLMIYPNMGHVLDEHPHFVRLRWDYFLRHLKGIEPIKH</sequence>
<dbReference type="Proteomes" id="UP000036850">
    <property type="component" value="Unassembled WGS sequence"/>
</dbReference>
<dbReference type="SUPFAM" id="SSF53474">
    <property type="entry name" value="alpha/beta-Hydrolases"/>
    <property type="match status" value="1"/>
</dbReference>
<dbReference type="AlphaFoldDB" id="A0A0L0EM16"/>
<protein>
    <recommendedName>
        <fullName evidence="5">Peptidase S9</fullName>
    </recommendedName>
</protein>
<dbReference type="SUPFAM" id="SSF82171">
    <property type="entry name" value="DPP6 N-terminal domain-like"/>
    <property type="match status" value="1"/>
</dbReference>
<dbReference type="InterPro" id="IPR001375">
    <property type="entry name" value="Peptidase_S9_cat"/>
</dbReference>
<dbReference type="Gene3D" id="3.40.50.1820">
    <property type="entry name" value="alpha/beta hydrolase"/>
    <property type="match status" value="1"/>
</dbReference>
<organism evidence="3 4">
    <name type="scientific">Pseudoalteromonas rubra</name>
    <dbReference type="NCBI Taxonomy" id="43658"/>
    <lineage>
        <taxon>Bacteria</taxon>
        <taxon>Pseudomonadati</taxon>
        <taxon>Pseudomonadota</taxon>
        <taxon>Gammaproteobacteria</taxon>
        <taxon>Alteromonadales</taxon>
        <taxon>Pseudoalteromonadaceae</taxon>
        <taxon>Pseudoalteromonas</taxon>
    </lineage>
</organism>
<name>A0A0L0EM16_9GAMM</name>
<evidence type="ECO:0000313" key="4">
    <source>
        <dbReference type="Proteomes" id="UP000036850"/>
    </source>
</evidence>
<dbReference type="Pfam" id="PF00930">
    <property type="entry name" value="DPPIV_N"/>
    <property type="match status" value="1"/>
</dbReference>